<evidence type="ECO:0000313" key="3">
    <source>
        <dbReference type="Proteomes" id="UP000266113"/>
    </source>
</evidence>
<gene>
    <name evidence="2" type="ORF">SMC1_07110</name>
</gene>
<comment type="caution">
    <text evidence="2">The sequence shown here is derived from an EMBL/GenBank/DDBJ whole genome shotgun (WGS) entry which is preliminary data.</text>
</comment>
<protein>
    <submittedName>
        <fullName evidence="2">ATP-binding protein</fullName>
    </submittedName>
</protein>
<dbReference type="OrthoDB" id="9807907at2"/>
<dbReference type="Pfam" id="PF04326">
    <property type="entry name" value="SLFN_AlbA_2"/>
    <property type="match status" value="1"/>
</dbReference>
<dbReference type="Gene3D" id="3.30.950.30">
    <property type="entry name" value="Schlafen, AAA domain"/>
    <property type="match status" value="1"/>
</dbReference>
<keyword evidence="3" id="KW-1185">Reference proteome</keyword>
<dbReference type="GO" id="GO:0005524">
    <property type="term" value="F:ATP binding"/>
    <property type="evidence" value="ECO:0007669"/>
    <property type="project" value="UniProtKB-KW"/>
</dbReference>
<dbReference type="InterPro" id="IPR007421">
    <property type="entry name" value="Schlafen_AlbA_2_dom"/>
</dbReference>
<dbReference type="Proteomes" id="UP000266113">
    <property type="component" value="Unassembled WGS sequence"/>
</dbReference>
<name>A0A398DNF9_9BACT</name>
<accession>A0A398DNF9</accession>
<reference evidence="2 3" key="1">
    <citation type="submission" date="2018-09" db="EMBL/GenBank/DDBJ databases">
        <title>Discovery and Ecogenomic Context for Candidatus Cryosericales, a Global Caldiserica Order Active in Thawing Permafrost.</title>
        <authorList>
            <person name="Martinez M.A."/>
            <person name="Woodcroft B.J."/>
            <person name="Ignacio Espinoza J.C."/>
            <person name="Zayed A."/>
            <person name="Singleton C.M."/>
            <person name="Boyd J."/>
            <person name="Li Y.-F."/>
            <person name="Purvine S."/>
            <person name="Maughan H."/>
            <person name="Hodgkins S.B."/>
            <person name="Anderson D."/>
            <person name="Sederholm M."/>
            <person name="Temperton B."/>
            <person name="Saleska S.R."/>
            <person name="Tyson G.W."/>
            <person name="Rich V.I."/>
        </authorList>
    </citation>
    <scope>NUCLEOTIDE SEQUENCE [LARGE SCALE GENOMIC DNA]</scope>
    <source>
        <strain evidence="2 3">SMC1</strain>
    </source>
</reference>
<sequence>MTFWGRGKTVTRIPFSQEDLDEIFRFSRTRQGCLFSRENSTLEFKESFGWQGLSMYLKTCAAFANAKGGYLVFGVTNKRHRPVGLSGTSLQLFQDIDPEKMTQSFNDHFSPEIAWEIQEYELQGKTIGLMFVHESSDKPVMCIKNLGQDLHESDVYYRYRARSERIKYPELKEILETRRANEERLWMNHLENISRIGVHDAGVFDLHSGQVTESGGSFLIEESLLGELSFIKEDEFSEVRGKPTLRLVGSVEPIGTPAARIAGGARVVTKGIHASDIVLAFLDQKAVSEPMEFIRSICSESTAFLPVFYYMSKAGLDWSKTVEMLDGVVCRSSSRTKLIERLETDRSKRLPLSTSEHPATRTKYAIADSLRREEVTDDTSGGNLELCLQAMRSLSSEDVKFHSEYLRRLLKAWFLRHYSSATETMADHMRRTICGVDEALYDGGNA</sequence>
<proteinExistence type="predicted"/>
<dbReference type="InterPro" id="IPR038461">
    <property type="entry name" value="Schlafen_AlbA_2_dom_sf"/>
</dbReference>
<dbReference type="PANTHER" id="PTHR30595">
    <property type="entry name" value="GLPR-RELATED TRANSCRIPTIONAL REPRESSOR"/>
    <property type="match status" value="1"/>
</dbReference>
<evidence type="ECO:0000313" key="2">
    <source>
        <dbReference type="EMBL" id="RIE16500.1"/>
    </source>
</evidence>
<keyword evidence="2" id="KW-0547">Nucleotide-binding</keyword>
<keyword evidence="2" id="KW-0067">ATP-binding</keyword>
<dbReference type="AlphaFoldDB" id="A0A398DNF9"/>
<dbReference type="EMBL" id="QXIY01000030">
    <property type="protein sequence ID" value="RIE16500.1"/>
    <property type="molecule type" value="Genomic_DNA"/>
</dbReference>
<evidence type="ECO:0000259" key="1">
    <source>
        <dbReference type="Pfam" id="PF04326"/>
    </source>
</evidence>
<feature type="domain" description="Schlafen AlbA-2" evidence="1">
    <location>
        <begin position="38"/>
        <end position="166"/>
    </location>
</feature>
<dbReference type="PANTHER" id="PTHR30595:SF6">
    <property type="entry name" value="SCHLAFEN ALBA-2 DOMAIN-CONTAINING PROTEIN"/>
    <property type="match status" value="1"/>
</dbReference>
<organism evidence="2 3">
    <name type="scientific">Candidatus Cryosericum septentrionale</name>
    <dbReference type="NCBI Taxonomy" id="2290913"/>
    <lineage>
        <taxon>Bacteria</taxon>
        <taxon>Pseudomonadati</taxon>
        <taxon>Caldisericota/Cryosericota group</taxon>
        <taxon>Candidatus Cryosericota</taxon>
        <taxon>Candidatus Cryosericia</taxon>
        <taxon>Candidatus Cryosericales</taxon>
        <taxon>Candidatus Cryosericaceae</taxon>
        <taxon>Candidatus Cryosericum</taxon>
    </lineage>
</organism>